<dbReference type="EMBL" id="VULX01000015">
    <property type="protein sequence ID" value="MSR91781.1"/>
    <property type="molecule type" value="Genomic_DNA"/>
</dbReference>
<accession>A0A7X2MZ67</accession>
<dbReference type="PIRSF" id="PIRSF033595">
    <property type="entry name" value="UCP033595"/>
    <property type="match status" value="1"/>
</dbReference>
<evidence type="ECO:0000313" key="2">
    <source>
        <dbReference type="Proteomes" id="UP000460287"/>
    </source>
</evidence>
<gene>
    <name evidence="1" type="ORF">FYJ33_10295</name>
</gene>
<organism evidence="1 2">
    <name type="scientific">Inconstantimicrobium porci</name>
    <dbReference type="NCBI Taxonomy" id="2652291"/>
    <lineage>
        <taxon>Bacteria</taxon>
        <taxon>Bacillati</taxon>
        <taxon>Bacillota</taxon>
        <taxon>Clostridia</taxon>
        <taxon>Eubacteriales</taxon>
        <taxon>Clostridiaceae</taxon>
        <taxon>Inconstantimicrobium</taxon>
    </lineage>
</organism>
<dbReference type="Pfam" id="PF20124">
    <property type="entry name" value="DUF6514"/>
    <property type="match status" value="1"/>
</dbReference>
<proteinExistence type="predicted"/>
<dbReference type="AlphaFoldDB" id="A0A7X2MZ67"/>
<keyword evidence="2" id="KW-1185">Reference proteome</keyword>
<dbReference type="InterPro" id="IPR017016">
    <property type="entry name" value="UCP033595"/>
</dbReference>
<reference evidence="1 2" key="1">
    <citation type="submission" date="2019-08" db="EMBL/GenBank/DDBJ databases">
        <title>In-depth cultivation of the pig gut microbiome towards novel bacterial diversity and tailored functional studies.</title>
        <authorList>
            <person name="Wylensek D."/>
            <person name="Hitch T.C.A."/>
            <person name="Clavel T."/>
        </authorList>
    </citation>
    <scope>NUCLEOTIDE SEQUENCE [LARGE SCALE GENOMIC DNA]</scope>
    <source>
        <strain evidence="1 2">WCA-383-APC-5B</strain>
    </source>
</reference>
<dbReference type="RefSeq" id="WP_154531679.1">
    <property type="nucleotide sequence ID" value="NZ_JAQXTV010000204.1"/>
</dbReference>
<dbReference type="Proteomes" id="UP000460287">
    <property type="component" value="Unassembled WGS sequence"/>
</dbReference>
<protein>
    <submittedName>
        <fullName evidence="1">Uncharacterized protein</fullName>
    </submittedName>
</protein>
<comment type="caution">
    <text evidence="1">The sequence shown here is derived from an EMBL/GenBank/DDBJ whole genome shotgun (WGS) entry which is preliminary data.</text>
</comment>
<name>A0A7X2MZ67_9CLOT</name>
<sequence length="106" mass="12053">MKVEKILETRLSDADRIFNYTYRLIKGQYEGIVSYGIEAEMNEVKDGQVVDIERDGINVISNNKAKVEKLLNILADNKVSPIHFIDVLGEYIDEYAGDFDIVPAEL</sequence>
<evidence type="ECO:0000313" key="1">
    <source>
        <dbReference type="EMBL" id="MSR91781.1"/>
    </source>
</evidence>